<keyword evidence="10" id="KW-1185">Reference proteome</keyword>
<dbReference type="SUPFAM" id="SSF81345">
    <property type="entry name" value="ABC transporter involved in vitamin B12 uptake, BtuC"/>
    <property type="match status" value="1"/>
</dbReference>
<reference evidence="9" key="1">
    <citation type="journal article" date="2014" name="Int. J. Syst. Evol. Microbiol.">
        <title>Complete genome sequence of Corynebacterium casei LMG S-19264T (=DSM 44701T), isolated from a smear-ripened cheese.</title>
        <authorList>
            <consortium name="US DOE Joint Genome Institute (JGI-PGF)"/>
            <person name="Walter F."/>
            <person name="Albersmeier A."/>
            <person name="Kalinowski J."/>
            <person name="Ruckert C."/>
        </authorList>
    </citation>
    <scope>NUCLEOTIDE SEQUENCE</scope>
    <source>
        <strain evidence="9">JCM 19831</strain>
    </source>
</reference>
<feature type="transmembrane region" description="Helical" evidence="8">
    <location>
        <begin position="104"/>
        <end position="123"/>
    </location>
</feature>
<evidence type="ECO:0000256" key="2">
    <source>
        <dbReference type="ARBA" id="ARBA00007935"/>
    </source>
</evidence>
<dbReference type="RefSeq" id="WP_229836804.1">
    <property type="nucleotide sequence ID" value="NZ_BMPI01000068.1"/>
</dbReference>
<feature type="transmembrane region" description="Helical" evidence="8">
    <location>
        <begin position="210"/>
        <end position="232"/>
    </location>
</feature>
<feature type="transmembrane region" description="Helical" evidence="8">
    <location>
        <begin position="326"/>
        <end position="346"/>
    </location>
</feature>
<comment type="similarity">
    <text evidence="2">Belongs to the binding-protein-dependent transport system permease family. FecCD subfamily.</text>
</comment>
<dbReference type="GO" id="GO:0022857">
    <property type="term" value="F:transmembrane transporter activity"/>
    <property type="evidence" value="ECO:0007669"/>
    <property type="project" value="InterPro"/>
</dbReference>
<evidence type="ECO:0000313" key="10">
    <source>
        <dbReference type="Proteomes" id="UP000642070"/>
    </source>
</evidence>
<sequence length="354" mass="36015">MRPGRQPAGRLRPRWVLAGVLAVLVALVGGVALGPVSLPPGSVAAELLNLVPGVHLDSGLNEREIAIVTEIRLPRVVLGLLVGAMLALAGGCFQGVFRNPLADPSLLGVAAGAGLAVTVLIAYRGAAQGGALGGVPLTTPVVAFAGAIAAVLLAYLLSAGSGRERSPTTLILAGVAVSAFLTAAQTYVMQRNIDAIREVYSWLLGHLSTAGWSDVLVVLPYAGVTAAVILLLRRELDVLSVGDEEAASLGLHPQRSRYVLLAAASLATAAAVSVSGLIGFVGIIVPHTVRLLAGASYRAILPLSMLFGGAFLTVADLVARTAASPAEIPIGVVTAFFGAPFFVLVLRTSGRAAL</sequence>
<keyword evidence="3" id="KW-0813">Transport</keyword>
<dbReference type="InterPro" id="IPR037294">
    <property type="entry name" value="ABC_BtuC-like"/>
</dbReference>
<feature type="transmembrane region" description="Helical" evidence="8">
    <location>
        <begin position="76"/>
        <end position="97"/>
    </location>
</feature>
<feature type="transmembrane region" description="Helical" evidence="8">
    <location>
        <begin position="258"/>
        <end position="285"/>
    </location>
</feature>
<dbReference type="AlphaFoldDB" id="A0A917X5V5"/>
<feature type="transmembrane region" description="Helical" evidence="8">
    <location>
        <begin position="169"/>
        <end position="190"/>
    </location>
</feature>
<evidence type="ECO:0000256" key="4">
    <source>
        <dbReference type="ARBA" id="ARBA00022475"/>
    </source>
</evidence>
<organism evidence="9 10">
    <name type="scientific">Dactylosporangium sucinum</name>
    <dbReference type="NCBI Taxonomy" id="1424081"/>
    <lineage>
        <taxon>Bacteria</taxon>
        <taxon>Bacillati</taxon>
        <taxon>Actinomycetota</taxon>
        <taxon>Actinomycetes</taxon>
        <taxon>Micromonosporales</taxon>
        <taxon>Micromonosporaceae</taxon>
        <taxon>Dactylosporangium</taxon>
    </lineage>
</organism>
<evidence type="ECO:0000256" key="3">
    <source>
        <dbReference type="ARBA" id="ARBA00022448"/>
    </source>
</evidence>
<evidence type="ECO:0000256" key="5">
    <source>
        <dbReference type="ARBA" id="ARBA00022692"/>
    </source>
</evidence>
<dbReference type="PANTHER" id="PTHR30472:SF25">
    <property type="entry name" value="ABC TRANSPORTER PERMEASE PROTEIN MJ0876-RELATED"/>
    <property type="match status" value="1"/>
</dbReference>
<dbReference type="CDD" id="cd06550">
    <property type="entry name" value="TM_ABC_iron-siderophores_like"/>
    <property type="match status" value="1"/>
</dbReference>
<feature type="transmembrane region" description="Helical" evidence="8">
    <location>
        <begin position="135"/>
        <end position="157"/>
    </location>
</feature>
<feature type="transmembrane region" description="Helical" evidence="8">
    <location>
        <begin position="297"/>
        <end position="319"/>
    </location>
</feature>
<gene>
    <name evidence="9" type="ORF">GCM10007977_090050</name>
</gene>
<dbReference type="FunFam" id="1.10.3470.10:FF:000001">
    <property type="entry name" value="Vitamin B12 ABC transporter permease BtuC"/>
    <property type="match status" value="1"/>
</dbReference>
<accession>A0A917X5V5</accession>
<dbReference type="Gene3D" id="1.10.3470.10">
    <property type="entry name" value="ABC transporter involved in vitamin B12 uptake, BtuC"/>
    <property type="match status" value="1"/>
</dbReference>
<keyword evidence="5 8" id="KW-0812">Transmembrane</keyword>
<evidence type="ECO:0000313" key="9">
    <source>
        <dbReference type="EMBL" id="GGM74441.1"/>
    </source>
</evidence>
<dbReference type="GO" id="GO:0033214">
    <property type="term" value="P:siderophore-iron import into cell"/>
    <property type="evidence" value="ECO:0007669"/>
    <property type="project" value="TreeGrafter"/>
</dbReference>
<evidence type="ECO:0000256" key="8">
    <source>
        <dbReference type="SAM" id="Phobius"/>
    </source>
</evidence>
<protein>
    <submittedName>
        <fullName evidence="9">ABC transporter permease</fullName>
    </submittedName>
</protein>
<dbReference type="Proteomes" id="UP000642070">
    <property type="component" value="Unassembled WGS sequence"/>
</dbReference>
<dbReference type="InterPro" id="IPR000522">
    <property type="entry name" value="ABC_transptr_permease_BtuC"/>
</dbReference>
<dbReference type="PANTHER" id="PTHR30472">
    <property type="entry name" value="FERRIC ENTEROBACTIN TRANSPORT SYSTEM PERMEASE PROTEIN"/>
    <property type="match status" value="1"/>
</dbReference>
<keyword evidence="4" id="KW-1003">Cell membrane</keyword>
<reference evidence="9" key="2">
    <citation type="submission" date="2020-09" db="EMBL/GenBank/DDBJ databases">
        <authorList>
            <person name="Sun Q."/>
            <person name="Ohkuma M."/>
        </authorList>
    </citation>
    <scope>NUCLEOTIDE SEQUENCE</scope>
    <source>
        <strain evidence="9">JCM 19831</strain>
    </source>
</reference>
<dbReference type="Pfam" id="PF01032">
    <property type="entry name" value="FecCD"/>
    <property type="match status" value="1"/>
</dbReference>
<comment type="subcellular location">
    <subcellularLocation>
        <location evidence="1">Cell membrane</location>
        <topology evidence="1">Multi-pass membrane protein</topology>
    </subcellularLocation>
</comment>
<name>A0A917X5V5_9ACTN</name>
<evidence type="ECO:0000256" key="6">
    <source>
        <dbReference type="ARBA" id="ARBA00022989"/>
    </source>
</evidence>
<evidence type="ECO:0000256" key="1">
    <source>
        <dbReference type="ARBA" id="ARBA00004651"/>
    </source>
</evidence>
<comment type="caution">
    <text evidence="9">The sequence shown here is derived from an EMBL/GenBank/DDBJ whole genome shotgun (WGS) entry which is preliminary data.</text>
</comment>
<keyword evidence="6 8" id="KW-1133">Transmembrane helix</keyword>
<keyword evidence="7 8" id="KW-0472">Membrane</keyword>
<evidence type="ECO:0000256" key="7">
    <source>
        <dbReference type="ARBA" id="ARBA00023136"/>
    </source>
</evidence>
<dbReference type="GO" id="GO:0005886">
    <property type="term" value="C:plasma membrane"/>
    <property type="evidence" value="ECO:0007669"/>
    <property type="project" value="UniProtKB-SubCell"/>
</dbReference>
<dbReference type="EMBL" id="BMPI01000068">
    <property type="protein sequence ID" value="GGM74441.1"/>
    <property type="molecule type" value="Genomic_DNA"/>
</dbReference>
<proteinExistence type="inferred from homology"/>